<evidence type="ECO:0000313" key="3">
    <source>
        <dbReference type="EMBL" id="REC79874.1"/>
    </source>
</evidence>
<dbReference type="Gene3D" id="2.40.10.10">
    <property type="entry name" value="Trypsin-like serine proteases"/>
    <property type="match status" value="2"/>
</dbReference>
<accession>A0A3D9DPE3</accession>
<dbReference type="Gene3D" id="2.120.10.70">
    <property type="entry name" value="Fucose-specific lectin"/>
    <property type="match status" value="2"/>
</dbReference>
<gene>
    <name evidence="3" type="ORF">DRF60_02505</name>
</gene>
<dbReference type="SUPFAM" id="SSF50494">
    <property type="entry name" value="Trypsin-like serine proteases"/>
    <property type="match status" value="1"/>
</dbReference>
<evidence type="ECO:0000259" key="2">
    <source>
        <dbReference type="Pfam" id="PF18962"/>
    </source>
</evidence>
<dbReference type="AlphaFoldDB" id="A0A3D9DPE3"/>
<evidence type="ECO:0000313" key="4">
    <source>
        <dbReference type="Proteomes" id="UP000257030"/>
    </source>
</evidence>
<keyword evidence="1" id="KW-0732">Signal</keyword>
<dbReference type="Pfam" id="PF18962">
    <property type="entry name" value="Por_Secre_tail"/>
    <property type="match status" value="1"/>
</dbReference>
<dbReference type="InterPro" id="IPR018114">
    <property type="entry name" value="TRYPSIN_HIS"/>
</dbReference>
<dbReference type="InterPro" id="IPR009003">
    <property type="entry name" value="Peptidase_S1_PA"/>
</dbReference>
<dbReference type="PROSITE" id="PS00134">
    <property type="entry name" value="TRYPSIN_HIS"/>
    <property type="match status" value="1"/>
</dbReference>
<dbReference type="InterPro" id="IPR026444">
    <property type="entry name" value="Secre_tail"/>
</dbReference>
<dbReference type="Proteomes" id="UP000257030">
    <property type="component" value="Unassembled WGS sequence"/>
</dbReference>
<dbReference type="PANTHER" id="PTHR36234:SF5">
    <property type="entry name" value="LYSYL ENDOPEPTIDASE"/>
    <property type="match status" value="1"/>
</dbReference>
<keyword evidence="4" id="KW-1185">Reference proteome</keyword>
<reference evidence="3 4" key="1">
    <citation type="journal article" date="2010" name="Syst. Appl. Microbiol.">
        <title>Four new species of Chryseobacterium from the rhizosphere of coastal sand dune plants, Chryseobacterium elymi sp. nov., Chryseobacterium hagamense sp. nov., Chryseobacterium lathyri sp. nov. and Chryseobacterium rhizosphaerae sp. nov.</title>
        <authorList>
            <person name="Cho S.H."/>
            <person name="Lee K.S."/>
            <person name="Shin D.S."/>
            <person name="Han J.H."/>
            <person name="Park K.S."/>
            <person name="Lee C.H."/>
            <person name="Park K.H."/>
            <person name="Kim S.B."/>
        </authorList>
    </citation>
    <scope>NUCLEOTIDE SEQUENCE [LARGE SCALE GENOMIC DNA]</scope>
    <source>
        <strain evidence="3 4">KCTC 22547</strain>
    </source>
</reference>
<proteinExistence type="predicted"/>
<dbReference type="GO" id="GO:0004252">
    <property type="term" value="F:serine-type endopeptidase activity"/>
    <property type="evidence" value="ECO:0007669"/>
    <property type="project" value="InterPro"/>
</dbReference>
<sequence>MITMKIPYILLKKNIPLILFVLMGNVLSAQEALLNPTTTVYDGLSTDIKTFVCPSFSIQETLQENDFGDQSVPLIFAKKFETEITTTNSGQWEKVNDLHVWRYRITSKDAYSMMLIFKNMRLPDDTSLFLYNEDMSYVVGPVTKTYNTESGIFPTELIPGSSIIVELAIKDSSYKEGAPYFTIGNVSHDFLDVFDLASSTEKPKKILDCHNDINCAIASEWQTHKRGVALIAVGGTGLCSGSLVNNTALNGKPLFLSAAHCYGILGNPANSVFYFNHEKEECDGPKSDYRKNDDVIKISGATRISSNDYSDMLLLQLNDRIPSSYKAYFPGWDRSGDNPDRGIAIHHPQGNPKKITFDDQPLIPNPNPIDITITPTLTRTFQSNTLWESHPDNGSIEGGSSGSPLFNQDGKIIGNLTATNSYYKSNFPFAPVKKYYCPPDNISYFSRLSASWNYGAASQRLRDHLDPNNTNQISIQGLIPAGWRHFKFPQNTNTRKVHNGQYDVVHVGLGNQIFYRAPNNQIQMYYWNIAGWQHGTIQPTSSASDLVNGDIAVGLGNQVFYRSTNGSIHTMYWANNNWQHGVLGGSVHSSPHSLALGDVNNEVYYRGTDNKMHIYYWSNNAWQHGVISGSINNNTKIDGDIVVGSQGTQVFYRGGDGKLQMYYWGNNAWVHAYVDPAGSNASSGYNIHSAPGAISIDKNNNNTVYYRGADNKMHRYYWSSNSWQHEWLGTSNDANVYGDVSAGEGNQIFYRGTDGKMHLYYRSNNNTWIHDWVETSWQAPNANNVAGSIGVGPGNKLFYRGNNGFMQNYFWNAAQMLKNNGDSENFGMEDTPPSPTIPKASINTVQSTMVPNPAKDDITLTMDSEYKTTVKITVTDMQGKTVMDYSHKTEAGKNSITLNISKLHTGVYFVTIQDTKGYSAVHKLIKN</sequence>
<dbReference type="InterPro" id="IPR043504">
    <property type="entry name" value="Peptidase_S1_PA_chymotrypsin"/>
</dbReference>
<evidence type="ECO:0000256" key="1">
    <source>
        <dbReference type="ARBA" id="ARBA00022729"/>
    </source>
</evidence>
<dbReference type="NCBIfam" id="TIGR04183">
    <property type="entry name" value="Por_Secre_tail"/>
    <property type="match status" value="1"/>
</dbReference>
<dbReference type="EMBL" id="QNUH01000002">
    <property type="protein sequence ID" value="REC79874.1"/>
    <property type="molecule type" value="Genomic_DNA"/>
</dbReference>
<feature type="domain" description="Secretion system C-terminal sorting" evidence="2">
    <location>
        <begin position="851"/>
        <end position="925"/>
    </location>
</feature>
<dbReference type="GO" id="GO:0006508">
    <property type="term" value="P:proteolysis"/>
    <property type="evidence" value="ECO:0007669"/>
    <property type="project" value="InterPro"/>
</dbReference>
<comment type="caution">
    <text evidence="3">The sequence shown here is derived from an EMBL/GenBank/DDBJ whole genome shotgun (WGS) entry which is preliminary data.</text>
</comment>
<organism evidence="3 4">
    <name type="scientific">Chryseobacterium elymi</name>
    <dbReference type="NCBI Taxonomy" id="395936"/>
    <lineage>
        <taxon>Bacteria</taxon>
        <taxon>Pseudomonadati</taxon>
        <taxon>Bacteroidota</taxon>
        <taxon>Flavobacteriia</taxon>
        <taxon>Flavobacteriales</taxon>
        <taxon>Weeksellaceae</taxon>
        <taxon>Chryseobacterium group</taxon>
        <taxon>Chryseobacterium</taxon>
    </lineage>
</organism>
<protein>
    <recommendedName>
        <fullName evidence="2">Secretion system C-terminal sorting domain-containing protein</fullName>
    </recommendedName>
</protein>
<dbReference type="SUPFAM" id="SSF89372">
    <property type="entry name" value="Fucose-specific lectin"/>
    <property type="match status" value="2"/>
</dbReference>
<dbReference type="PANTHER" id="PTHR36234">
    <property type="entry name" value="LYSYL ENDOPEPTIDASE"/>
    <property type="match status" value="1"/>
</dbReference>
<name>A0A3D9DPE3_9FLAO</name>